<evidence type="ECO:0000313" key="8">
    <source>
        <dbReference type="Proteomes" id="UP000295662"/>
    </source>
</evidence>
<feature type="signal peptide" evidence="6">
    <location>
        <begin position="1"/>
        <end position="23"/>
    </location>
</feature>
<evidence type="ECO:0000313" key="7">
    <source>
        <dbReference type="EMBL" id="TDU64594.1"/>
    </source>
</evidence>
<keyword evidence="2" id="KW-0479">Metal-binding</keyword>
<evidence type="ECO:0000256" key="3">
    <source>
        <dbReference type="ARBA" id="ARBA00023002"/>
    </source>
</evidence>
<comment type="caution">
    <text evidence="7">The sequence shown here is derived from an EMBL/GenBank/DDBJ whole genome shotgun (WGS) entry which is preliminary data.</text>
</comment>
<dbReference type="EMBL" id="SOCA01000010">
    <property type="protein sequence ID" value="TDU64594.1"/>
    <property type="molecule type" value="Genomic_DNA"/>
</dbReference>
<dbReference type="InterPro" id="IPR039650">
    <property type="entry name" value="HdrA-like"/>
</dbReference>
<dbReference type="PANTHER" id="PTHR43498:SF1">
    <property type="entry name" value="COB--COM HETERODISULFIDE REDUCTASE IRON-SULFUR SUBUNIT A"/>
    <property type="match status" value="1"/>
</dbReference>
<evidence type="ECO:0000256" key="4">
    <source>
        <dbReference type="ARBA" id="ARBA00023004"/>
    </source>
</evidence>
<dbReference type="SUPFAM" id="SSF51905">
    <property type="entry name" value="FAD/NAD(P)-binding domain"/>
    <property type="match status" value="1"/>
</dbReference>
<dbReference type="OrthoDB" id="175522at2"/>
<organism evidence="7 8">
    <name type="scientific">Prosthecobacter fusiformis</name>
    <dbReference type="NCBI Taxonomy" id="48464"/>
    <lineage>
        <taxon>Bacteria</taxon>
        <taxon>Pseudomonadati</taxon>
        <taxon>Verrucomicrobiota</taxon>
        <taxon>Verrucomicrobiia</taxon>
        <taxon>Verrucomicrobiales</taxon>
        <taxon>Verrucomicrobiaceae</taxon>
        <taxon>Prosthecobacter</taxon>
    </lineage>
</organism>
<dbReference type="PANTHER" id="PTHR43498">
    <property type="entry name" value="FERREDOXIN:COB-COM HETERODISULFIDE REDUCTASE SUBUNIT A"/>
    <property type="match status" value="1"/>
</dbReference>
<evidence type="ECO:0000256" key="2">
    <source>
        <dbReference type="ARBA" id="ARBA00022723"/>
    </source>
</evidence>
<accession>A0A4R7RNH8</accession>
<proteinExistence type="predicted"/>
<protein>
    <submittedName>
        <fullName evidence="7">FAD dependent oxidoreductase</fullName>
    </submittedName>
</protein>
<name>A0A4R7RNH8_9BACT</name>
<keyword evidence="1" id="KW-0004">4Fe-4S</keyword>
<keyword evidence="8" id="KW-1185">Reference proteome</keyword>
<keyword evidence="4" id="KW-0408">Iron</keyword>
<keyword evidence="3" id="KW-0560">Oxidoreductase</keyword>
<reference evidence="7 8" key="1">
    <citation type="submission" date="2019-03" db="EMBL/GenBank/DDBJ databases">
        <title>Genomic Encyclopedia of Archaeal and Bacterial Type Strains, Phase II (KMG-II): from individual species to whole genera.</title>
        <authorList>
            <person name="Goeker M."/>
        </authorList>
    </citation>
    <scope>NUCLEOTIDE SEQUENCE [LARGE SCALE GENOMIC DNA]</scope>
    <source>
        <strain evidence="7 8">ATCC 25309</strain>
    </source>
</reference>
<dbReference type="Pfam" id="PF12831">
    <property type="entry name" value="FAD_oxidored"/>
    <property type="match status" value="1"/>
</dbReference>
<keyword evidence="5" id="KW-0411">Iron-sulfur</keyword>
<dbReference type="Gene3D" id="3.50.50.60">
    <property type="entry name" value="FAD/NAD(P)-binding domain"/>
    <property type="match status" value="1"/>
</dbReference>
<dbReference type="AlphaFoldDB" id="A0A4R7RNH8"/>
<evidence type="ECO:0000256" key="5">
    <source>
        <dbReference type="ARBA" id="ARBA00023014"/>
    </source>
</evidence>
<gene>
    <name evidence="7" type="ORF">EI77_04045</name>
</gene>
<evidence type="ECO:0000256" key="6">
    <source>
        <dbReference type="SAM" id="SignalP"/>
    </source>
</evidence>
<dbReference type="GO" id="GO:0016491">
    <property type="term" value="F:oxidoreductase activity"/>
    <property type="evidence" value="ECO:0007669"/>
    <property type="project" value="UniProtKB-KW"/>
</dbReference>
<sequence>MTIHLRLASIFLFSCAALLSLPAATPAPQRKPLQVEPVRAAEAGQVNGQAYDLIVIGGTPGGIACAVRAAREGLSVLIVQHNRHIGGMITNGLMQWDALYAGHRAPIFNEVAGMIGDYYLKTYGEDSPQYKTARFTQTHYPMSLFESSVAEHLFNKLVSAEKNITTLLSHYPVDSSRDAAILTGLTLRKYGTSEDIQVKGKVFADATYEGDLAALVKVPYRIGREGRDEYGEPHAGKVFTNISSEKGPKEALDGTLNIHPYGHVQGTIDPNSPFTADGAVQAYNYRFCLTKEEGNRLLPEKPPGYNREEFVNYYRKGLGGGRLNGKGTFNNPILPGENHAYPDASWPEREKIIERHKNFALGLMYFLQNDESLSEAKRAGYRQSGLPLDEYPDNGHIPYEMYVREGRRIVGRYVFKEQDNRLAAAYGRSPVMTDSIAITDWSMDSHDCTWDRSPGYAYDGKLILTEESRPAQIPWRSLLPQGVDNLIVPVCLSATHVAWGAVRLEPVWMQLGESAGFAAALSVKKNQAPAFLDPALLIQSLVKNRMMITFLNDVDVASNDPQVMAAQYFGSKGFFSDYNAGLDLPLSTHLKTVWQGGFDQLQNGTLDVEKLAIAVHQASAETSEDTGMKRGEFLVQLWSKLTQP</sequence>
<dbReference type="GO" id="GO:0046872">
    <property type="term" value="F:metal ion binding"/>
    <property type="evidence" value="ECO:0007669"/>
    <property type="project" value="UniProtKB-KW"/>
</dbReference>
<keyword evidence="6" id="KW-0732">Signal</keyword>
<dbReference type="InterPro" id="IPR036188">
    <property type="entry name" value="FAD/NAD-bd_sf"/>
</dbReference>
<evidence type="ECO:0000256" key="1">
    <source>
        <dbReference type="ARBA" id="ARBA00022485"/>
    </source>
</evidence>
<feature type="chain" id="PRO_5020380539" evidence="6">
    <location>
        <begin position="24"/>
        <end position="644"/>
    </location>
</feature>
<dbReference type="Proteomes" id="UP000295662">
    <property type="component" value="Unassembled WGS sequence"/>
</dbReference>
<dbReference type="GO" id="GO:0051539">
    <property type="term" value="F:4 iron, 4 sulfur cluster binding"/>
    <property type="evidence" value="ECO:0007669"/>
    <property type="project" value="UniProtKB-KW"/>
</dbReference>